<evidence type="ECO:0000313" key="2">
    <source>
        <dbReference type="Proteomes" id="UP001470230"/>
    </source>
</evidence>
<proteinExistence type="predicted"/>
<keyword evidence="2" id="KW-1185">Reference proteome</keyword>
<gene>
    <name evidence="1" type="ORF">M9Y10_000944</name>
</gene>
<dbReference type="EMBL" id="JAPFFF010000001">
    <property type="protein sequence ID" value="KAK8898652.1"/>
    <property type="molecule type" value="Genomic_DNA"/>
</dbReference>
<name>A0ABR2L7B2_9EUKA</name>
<evidence type="ECO:0000313" key="1">
    <source>
        <dbReference type="EMBL" id="KAK8898652.1"/>
    </source>
</evidence>
<dbReference type="Proteomes" id="UP001470230">
    <property type="component" value="Unassembled WGS sequence"/>
</dbReference>
<accession>A0ABR2L7B2</accession>
<reference evidence="1 2" key="1">
    <citation type="submission" date="2024-04" db="EMBL/GenBank/DDBJ databases">
        <title>Tritrichomonas musculus Genome.</title>
        <authorList>
            <person name="Alves-Ferreira E."/>
            <person name="Grigg M."/>
            <person name="Lorenzi H."/>
            <person name="Galac M."/>
        </authorList>
    </citation>
    <scope>NUCLEOTIDE SEQUENCE [LARGE SCALE GENOMIC DNA]</scope>
    <source>
        <strain evidence="1 2">EAF2021</strain>
    </source>
</reference>
<comment type="caution">
    <text evidence="1">The sequence shown here is derived from an EMBL/GenBank/DDBJ whole genome shotgun (WGS) entry which is preliminary data.</text>
</comment>
<organism evidence="1 2">
    <name type="scientific">Tritrichomonas musculus</name>
    <dbReference type="NCBI Taxonomy" id="1915356"/>
    <lineage>
        <taxon>Eukaryota</taxon>
        <taxon>Metamonada</taxon>
        <taxon>Parabasalia</taxon>
        <taxon>Tritrichomonadida</taxon>
        <taxon>Tritrichomonadidae</taxon>
        <taxon>Tritrichomonas</taxon>
    </lineage>
</organism>
<sequence length="353" mass="41635">MEAINYKLDNQAGVQAVIEPDGIWTKIGDKIEKHFFREKLNEKWFDSENRKAKLSMSGNFLYLIDNGVLHLLTLTADKDNEVYDDNLTLLDEGTKFSDAVFSYEETILYALAYKSNRIILFSLLPPKRIKEFIFQWNYYGTSLQIMILRPSENIKSTNAFLIESEGQSNTETIFYYFPTDYSNNPCQKIILQPIEEKKESLFIKPDVFEDNDDDDKSDEVYTPKKKEDVPQVLYKKAKQIQKYEDDLKVRLKDVKGKLNALDQRHEYLKSKSDEIRARFEFLLTRIQRLVEKADSGRLLARISDAQQEHQNLLNRLADHREIPYHLLGDDIIYEFRSLQNMFYMIQNKIDNMK</sequence>
<protein>
    <submittedName>
        <fullName evidence="1">Uncharacterized protein</fullName>
    </submittedName>
</protein>